<dbReference type="Gene3D" id="3.40.50.150">
    <property type="entry name" value="Vaccinia Virus protein VP39"/>
    <property type="match status" value="1"/>
</dbReference>
<evidence type="ECO:0008006" key="2">
    <source>
        <dbReference type="Google" id="ProtNLM"/>
    </source>
</evidence>
<dbReference type="EMBL" id="CADCSY010000062">
    <property type="protein sequence ID" value="CAA9235344.1"/>
    <property type="molecule type" value="Genomic_DNA"/>
</dbReference>
<evidence type="ECO:0000313" key="1">
    <source>
        <dbReference type="EMBL" id="CAA9235344.1"/>
    </source>
</evidence>
<accession>A0A6J4HWP1</accession>
<sequence>MTSPATTFPATFTSIADVEGWMTEGQARRLWDRAAALRPGSRIVEIGSYQGRSAIVLATAAPEGVEVVAIDPHAGNDRGPQQIVGPAEEGQRDHEAFLANLERAGVRDRVRHVRLPSQQASDAVEGDIDLLYIDGAHRYAPARSDIVLWGARVTSGGTLLIHDSFSSIGVTGAIATALLAGPGFRYVGREGSMAEYRKEPLAAPARVTNAARQLGELPWFARNVVIKVLIVAKLGRLTRYLGHRQATWPY</sequence>
<dbReference type="InterPro" id="IPR029063">
    <property type="entry name" value="SAM-dependent_MTases_sf"/>
</dbReference>
<proteinExistence type="predicted"/>
<dbReference type="AlphaFoldDB" id="A0A6J4HWP1"/>
<organism evidence="1">
    <name type="scientific">uncultured Acidimicrobiales bacterium</name>
    <dbReference type="NCBI Taxonomy" id="310071"/>
    <lineage>
        <taxon>Bacteria</taxon>
        <taxon>Bacillati</taxon>
        <taxon>Actinomycetota</taxon>
        <taxon>Acidimicrobiia</taxon>
        <taxon>Acidimicrobiales</taxon>
        <taxon>environmental samples</taxon>
    </lineage>
</organism>
<dbReference type="SUPFAM" id="SSF53335">
    <property type="entry name" value="S-adenosyl-L-methionine-dependent methyltransferases"/>
    <property type="match status" value="1"/>
</dbReference>
<name>A0A6J4HWP1_9ACTN</name>
<protein>
    <recommendedName>
        <fullName evidence="2">Class I SAM-dependent methyltransferase</fullName>
    </recommendedName>
</protein>
<gene>
    <name evidence="1" type="ORF">AVDCRST_MAG20-1467</name>
</gene>
<dbReference type="Pfam" id="PF13578">
    <property type="entry name" value="Methyltransf_24"/>
    <property type="match status" value="1"/>
</dbReference>
<reference evidence="1" key="1">
    <citation type="submission" date="2020-02" db="EMBL/GenBank/DDBJ databases">
        <authorList>
            <person name="Meier V. D."/>
        </authorList>
    </citation>
    <scope>NUCLEOTIDE SEQUENCE</scope>
    <source>
        <strain evidence="1">AVDCRST_MAG20</strain>
    </source>
</reference>